<keyword evidence="6 8" id="KW-0560">Oxidoreductase</keyword>
<evidence type="ECO:0000256" key="1">
    <source>
        <dbReference type="ARBA" id="ARBA00004781"/>
    </source>
</evidence>
<dbReference type="Pfam" id="PF04321">
    <property type="entry name" value="RmlD_sub_bind"/>
    <property type="match status" value="1"/>
</dbReference>
<evidence type="ECO:0000256" key="3">
    <source>
        <dbReference type="ARBA" id="ARBA00012929"/>
    </source>
</evidence>
<dbReference type="CDD" id="cd05254">
    <property type="entry name" value="dTDP_HR_like_SDR_e"/>
    <property type="match status" value="1"/>
</dbReference>
<organism evidence="8 9">
    <name type="scientific">Pseudomarimonas salicorniae</name>
    <dbReference type="NCBI Taxonomy" id="2933270"/>
    <lineage>
        <taxon>Bacteria</taxon>
        <taxon>Pseudomonadati</taxon>
        <taxon>Pseudomonadota</taxon>
        <taxon>Gammaproteobacteria</taxon>
        <taxon>Lysobacterales</taxon>
        <taxon>Lysobacteraceae</taxon>
        <taxon>Pseudomarimonas</taxon>
    </lineage>
</organism>
<dbReference type="InterPro" id="IPR036291">
    <property type="entry name" value="NAD(P)-bd_dom_sf"/>
</dbReference>
<dbReference type="RefSeq" id="WP_248208909.1">
    <property type="nucleotide sequence ID" value="NZ_JALNMH010000007.1"/>
</dbReference>
<dbReference type="PANTHER" id="PTHR10491:SF4">
    <property type="entry name" value="METHIONINE ADENOSYLTRANSFERASE 2 SUBUNIT BETA"/>
    <property type="match status" value="1"/>
</dbReference>
<dbReference type="Proteomes" id="UP001431449">
    <property type="component" value="Unassembled WGS sequence"/>
</dbReference>
<accession>A0ABT0GHW7</accession>
<gene>
    <name evidence="8" type="primary">rfbD</name>
    <name evidence="8" type="ORF">M0G41_10120</name>
</gene>
<reference evidence="8" key="1">
    <citation type="submission" date="2022-04" db="EMBL/GenBank/DDBJ databases">
        <title>Lysobacter sp. CAU 1642 isolated from sea sand.</title>
        <authorList>
            <person name="Kim W."/>
        </authorList>
    </citation>
    <scope>NUCLEOTIDE SEQUENCE</scope>
    <source>
        <strain evidence="8">CAU 1642</strain>
    </source>
</reference>
<evidence type="ECO:0000313" key="9">
    <source>
        <dbReference type="Proteomes" id="UP001431449"/>
    </source>
</evidence>
<dbReference type="EC" id="1.1.1.133" evidence="3 6"/>
<comment type="function">
    <text evidence="6">Catalyzes the reduction of dTDP-6-deoxy-L-lyxo-4-hexulose to yield dTDP-L-rhamnose.</text>
</comment>
<comment type="caution">
    <text evidence="8">The sequence shown here is derived from an EMBL/GenBank/DDBJ whole genome shotgun (WGS) entry which is preliminary data.</text>
</comment>
<evidence type="ECO:0000259" key="7">
    <source>
        <dbReference type="Pfam" id="PF04321"/>
    </source>
</evidence>
<evidence type="ECO:0000256" key="6">
    <source>
        <dbReference type="RuleBase" id="RU364082"/>
    </source>
</evidence>
<keyword evidence="6" id="KW-0521">NADP</keyword>
<comment type="catalytic activity">
    <reaction evidence="5 6">
        <text>dTDP-beta-L-rhamnose + NADP(+) = dTDP-4-dehydro-beta-L-rhamnose + NADPH + H(+)</text>
        <dbReference type="Rhea" id="RHEA:21796"/>
        <dbReference type="ChEBI" id="CHEBI:15378"/>
        <dbReference type="ChEBI" id="CHEBI:57510"/>
        <dbReference type="ChEBI" id="CHEBI:57783"/>
        <dbReference type="ChEBI" id="CHEBI:58349"/>
        <dbReference type="ChEBI" id="CHEBI:62830"/>
        <dbReference type="EC" id="1.1.1.133"/>
    </reaction>
</comment>
<comment type="cofactor">
    <cofactor evidence="6">
        <name>Mg(2+)</name>
        <dbReference type="ChEBI" id="CHEBI:18420"/>
    </cofactor>
    <text evidence="6">Binds 1 Mg(2+) ion per monomer.</text>
</comment>
<comment type="pathway">
    <text evidence="1 6">Carbohydrate biosynthesis; dTDP-L-rhamnose biosynthesis.</text>
</comment>
<dbReference type="SUPFAM" id="SSF51735">
    <property type="entry name" value="NAD(P)-binding Rossmann-fold domains"/>
    <property type="match status" value="1"/>
</dbReference>
<dbReference type="PANTHER" id="PTHR10491">
    <property type="entry name" value="DTDP-4-DEHYDRORHAMNOSE REDUCTASE"/>
    <property type="match status" value="1"/>
</dbReference>
<keyword evidence="9" id="KW-1185">Reference proteome</keyword>
<dbReference type="InterPro" id="IPR029903">
    <property type="entry name" value="RmlD-like-bd"/>
</dbReference>
<evidence type="ECO:0000313" key="8">
    <source>
        <dbReference type="EMBL" id="MCK7594028.1"/>
    </source>
</evidence>
<protein>
    <recommendedName>
        <fullName evidence="4 6">dTDP-4-dehydrorhamnose reductase</fullName>
        <ecNumber evidence="3 6">1.1.1.133</ecNumber>
    </recommendedName>
</protein>
<sequence>MKILLTGVDGQVGFELHRALAPLGRIVASSRSGALSGGGQAHGLDLSSAEAISATLDSLEPQVVVNPAAYTAVDRSESEPEQAHQVNARAPAVMADWCARRGALLIHYSTDYVFNGESDRPWREHDPTGPLGVYGASKLAGEEAIRASGCRHLILRTAWVYSSRFANFLKTMLRLGAERDELGVVSDQIGAPTTARGLAEVSAALLARIDSLDGERLGTFHCVHAGQTSWHGFAEAIFARAVESGLLPRAPLVRPIGTVDYPTPARRPPYSVLDCSRLREVHGLSLPEWQDGLDCVIGELAAR</sequence>
<dbReference type="NCBIfam" id="TIGR01214">
    <property type="entry name" value="rmlD"/>
    <property type="match status" value="1"/>
</dbReference>
<feature type="domain" description="RmlD-like substrate binding" evidence="7">
    <location>
        <begin position="1"/>
        <end position="300"/>
    </location>
</feature>
<name>A0ABT0GHW7_9GAMM</name>
<dbReference type="InterPro" id="IPR005913">
    <property type="entry name" value="dTDP_dehydrorham_reduct"/>
</dbReference>
<evidence type="ECO:0000256" key="4">
    <source>
        <dbReference type="ARBA" id="ARBA00017099"/>
    </source>
</evidence>
<dbReference type="GO" id="GO:0008831">
    <property type="term" value="F:dTDP-4-dehydrorhamnose reductase activity"/>
    <property type="evidence" value="ECO:0007669"/>
    <property type="project" value="UniProtKB-EC"/>
</dbReference>
<evidence type="ECO:0000256" key="5">
    <source>
        <dbReference type="ARBA" id="ARBA00048200"/>
    </source>
</evidence>
<dbReference type="EMBL" id="JALNMH010000007">
    <property type="protein sequence ID" value="MCK7594028.1"/>
    <property type="molecule type" value="Genomic_DNA"/>
</dbReference>
<evidence type="ECO:0000256" key="2">
    <source>
        <dbReference type="ARBA" id="ARBA00010944"/>
    </source>
</evidence>
<dbReference type="Gene3D" id="3.40.50.720">
    <property type="entry name" value="NAD(P)-binding Rossmann-like Domain"/>
    <property type="match status" value="1"/>
</dbReference>
<proteinExistence type="inferred from homology"/>
<comment type="similarity">
    <text evidence="2 6">Belongs to the dTDP-4-dehydrorhamnose reductase family.</text>
</comment>
<dbReference type="Gene3D" id="3.90.25.10">
    <property type="entry name" value="UDP-galactose 4-epimerase, domain 1"/>
    <property type="match status" value="1"/>
</dbReference>